<evidence type="ECO:0000256" key="11">
    <source>
        <dbReference type="HAMAP-Rule" id="MF_00109"/>
    </source>
</evidence>
<reference evidence="13 14" key="1">
    <citation type="submission" date="2017-08" db="EMBL/GenBank/DDBJ databases">
        <title>Draft genome sequences of 64 type strains of genus Staph aureus.</title>
        <authorList>
            <person name="Cole K."/>
            <person name="Golubchik T."/>
            <person name="Russell J."/>
            <person name="Foster D."/>
            <person name="Llewelyn M."/>
            <person name="Wilson D."/>
            <person name="Crook D."/>
            <person name="Paul J."/>
        </authorList>
    </citation>
    <scope>NUCLEOTIDE SEQUENCE [LARGE SCALE GENOMIC DNA]</scope>
    <source>
        <strain evidence="13 14">DSM 28300</strain>
    </source>
</reference>
<feature type="binding site" evidence="11">
    <location>
        <begin position="15"/>
        <end position="20"/>
    </location>
    <ligand>
        <name>ATP</name>
        <dbReference type="ChEBI" id="CHEBI:30616"/>
    </ligand>
</feature>
<sequence length="174" mass="20309">MELNKTPIILIGFMGSGKSTIGKYVAEKQNLNFVDLDLYIEEKQKLTIPEIFNQKGECYFRELEFKYLQECVNNADIIATGGGIIESDDAFNYLKNQKNIIWLDCEIEILFNRINHDSHRPNANNKTLKQLNDLYCSRFLRYNEIAFKKLDSNLLSISEIYYELLNLINASDQY</sequence>
<dbReference type="PRINTS" id="PR01100">
    <property type="entry name" value="SHIKIMTKNASE"/>
</dbReference>
<dbReference type="PROSITE" id="PS01128">
    <property type="entry name" value="SHIKIMATE_KINASE"/>
    <property type="match status" value="1"/>
</dbReference>
<dbReference type="GO" id="GO:0000287">
    <property type="term" value="F:magnesium ion binding"/>
    <property type="evidence" value="ECO:0007669"/>
    <property type="project" value="UniProtKB-UniRule"/>
</dbReference>
<dbReference type="Proteomes" id="UP000596960">
    <property type="component" value="Unassembled WGS sequence"/>
</dbReference>
<keyword evidence="11" id="KW-0479">Metal-binding</keyword>
<dbReference type="GO" id="GO:0005524">
    <property type="term" value="F:ATP binding"/>
    <property type="evidence" value="ECO:0007669"/>
    <property type="project" value="UniProtKB-UniRule"/>
</dbReference>
<dbReference type="Pfam" id="PF01202">
    <property type="entry name" value="SKI"/>
    <property type="match status" value="1"/>
</dbReference>
<feature type="binding site" evidence="11">
    <location>
        <position position="138"/>
    </location>
    <ligand>
        <name>substrate</name>
    </ligand>
</feature>
<dbReference type="EC" id="2.7.1.71" evidence="3 11"/>
<dbReference type="PANTHER" id="PTHR21087">
    <property type="entry name" value="SHIKIMATE KINASE"/>
    <property type="match status" value="1"/>
</dbReference>
<feature type="binding site" evidence="11">
    <location>
        <position position="120"/>
    </location>
    <ligand>
        <name>ATP</name>
        <dbReference type="ChEBI" id="CHEBI:30616"/>
    </ligand>
</feature>
<feature type="binding site" evidence="11">
    <location>
        <position position="61"/>
    </location>
    <ligand>
        <name>substrate</name>
    </ligand>
</feature>
<dbReference type="GeneID" id="98345908"/>
<comment type="pathway">
    <text evidence="1 11">Metabolic intermediate biosynthesis; chorismate biosynthesis; chorismate from D-erythrose 4-phosphate and phosphoenolpyruvate: step 5/7.</text>
</comment>
<accession>A0A2K4AGC5</accession>
<keyword evidence="8 11" id="KW-0067">ATP-binding</keyword>
<evidence type="ECO:0000256" key="5">
    <source>
        <dbReference type="ARBA" id="ARBA00022679"/>
    </source>
</evidence>
<dbReference type="GO" id="GO:0008652">
    <property type="term" value="P:amino acid biosynthetic process"/>
    <property type="evidence" value="ECO:0007669"/>
    <property type="project" value="UniProtKB-KW"/>
</dbReference>
<evidence type="ECO:0000256" key="4">
    <source>
        <dbReference type="ARBA" id="ARBA00022605"/>
    </source>
</evidence>
<keyword evidence="7 11" id="KW-0418">Kinase</keyword>
<comment type="subunit">
    <text evidence="11">Monomer.</text>
</comment>
<keyword evidence="11" id="KW-0963">Cytoplasm</keyword>
<dbReference type="EMBL" id="PPQS01000039">
    <property type="protein sequence ID" value="PNZ49160.1"/>
    <property type="molecule type" value="Genomic_DNA"/>
</dbReference>
<dbReference type="GO" id="GO:0009073">
    <property type="term" value="P:aromatic amino acid family biosynthetic process"/>
    <property type="evidence" value="ECO:0007669"/>
    <property type="project" value="UniProtKB-KW"/>
</dbReference>
<keyword evidence="6 11" id="KW-0547">Nucleotide-binding</keyword>
<name>A0A2K4AGC5_9STAP</name>
<dbReference type="HAMAP" id="MF_00109">
    <property type="entry name" value="Shikimate_kinase"/>
    <property type="match status" value="1"/>
</dbReference>
<evidence type="ECO:0000256" key="3">
    <source>
        <dbReference type="ARBA" id="ARBA00012154"/>
    </source>
</evidence>
<dbReference type="RefSeq" id="WP_047549198.1">
    <property type="nucleotide sequence ID" value="NZ_CBCSFW010000001.1"/>
</dbReference>
<comment type="function">
    <text evidence="11">Catalyzes the specific phosphorylation of the 3-hydroxyl group of shikimic acid using ATP as a cosubstrate.</text>
</comment>
<protein>
    <recommendedName>
        <fullName evidence="3 11">Shikimate kinase</fullName>
        <shortName evidence="11">SK</shortName>
        <ecNumber evidence="3 11">2.7.1.71</ecNumber>
    </recommendedName>
</protein>
<comment type="cofactor">
    <cofactor evidence="11">
        <name>Mg(2+)</name>
        <dbReference type="ChEBI" id="CHEBI:18420"/>
    </cofactor>
    <text evidence="11">Binds 1 Mg(2+) ion per subunit.</text>
</comment>
<dbReference type="EMBL" id="JADAMT010000002">
    <property type="protein sequence ID" value="MBE2127786.1"/>
    <property type="molecule type" value="Genomic_DNA"/>
</dbReference>
<keyword evidence="5 11" id="KW-0808">Transferase</keyword>
<comment type="caution">
    <text evidence="13">The sequence shown here is derived from an EMBL/GenBank/DDBJ whole genome shotgun (WGS) entry which is preliminary data.</text>
</comment>
<dbReference type="Gene3D" id="3.40.50.300">
    <property type="entry name" value="P-loop containing nucleotide triphosphate hydrolases"/>
    <property type="match status" value="1"/>
</dbReference>
<feature type="binding site" evidence="11">
    <location>
        <position position="82"/>
    </location>
    <ligand>
        <name>substrate</name>
    </ligand>
</feature>
<dbReference type="InterPro" id="IPR027417">
    <property type="entry name" value="P-loop_NTPase"/>
</dbReference>
<evidence type="ECO:0000256" key="7">
    <source>
        <dbReference type="ARBA" id="ARBA00022777"/>
    </source>
</evidence>
<organism evidence="13 14">
    <name type="scientific">Staphylococcus schweitzeri</name>
    <dbReference type="NCBI Taxonomy" id="1654388"/>
    <lineage>
        <taxon>Bacteria</taxon>
        <taxon>Bacillati</taxon>
        <taxon>Bacillota</taxon>
        <taxon>Bacilli</taxon>
        <taxon>Bacillales</taxon>
        <taxon>Staphylococcaceae</taxon>
        <taxon>Staphylococcus</taxon>
    </lineage>
</organism>
<reference evidence="12 15" key="2">
    <citation type="submission" date="2020-10" db="EMBL/GenBank/DDBJ databases">
        <title>Phenotypic and genomic profiling of Staphylococcus argenteus in Canada and the United States and recommendations for clinical result reporting.</title>
        <authorList>
            <person name="Eshaghi A."/>
            <person name="Bommersbach C."/>
            <person name="Zitterman S."/>
            <person name="Burnham C.-A.D."/>
            <person name="Patel R."/>
            <person name="Schuetz A.N."/>
            <person name="Patel S.N."/>
            <person name="Kus J.V."/>
        </authorList>
    </citation>
    <scope>NUCLEOTIDE SEQUENCE [LARGE SCALE GENOMIC DNA]</scope>
    <source>
        <strain evidence="12 15">DSM 28300</strain>
    </source>
</reference>
<evidence type="ECO:0000313" key="14">
    <source>
        <dbReference type="Proteomes" id="UP000236395"/>
    </source>
</evidence>
<evidence type="ECO:0000256" key="1">
    <source>
        <dbReference type="ARBA" id="ARBA00004842"/>
    </source>
</evidence>
<dbReference type="AlphaFoldDB" id="A0A2K4AGC5"/>
<evidence type="ECO:0000256" key="2">
    <source>
        <dbReference type="ARBA" id="ARBA00006997"/>
    </source>
</evidence>
<dbReference type="InterPro" id="IPR000623">
    <property type="entry name" value="Shikimate_kinase/TSH1"/>
</dbReference>
<dbReference type="GO" id="GO:0005829">
    <property type="term" value="C:cytosol"/>
    <property type="evidence" value="ECO:0007669"/>
    <property type="project" value="TreeGrafter"/>
</dbReference>
<dbReference type="InterPro" id="IPR023000">
    <property type="entry name" value="Shikimate_kinase_CS"/>
</dbReference>
<evidence type="ECO:0000313" key="12">
    <source>
        <dbReference type="EMBL" id="MBE2127786.1"/>
    </source>
</evidence>
<evidence type="ECO:0000256" key="9">
    <source>
        <dbReference type="ARBA" id="ARBA00023141"/>
    </source>
</evidence>
<feature type="binding site" evidence="11">
    <location>
        <position position="37"/>
    </location>
    <ligand>
        <name>substrate</name>
    </ligand>
</feature>
<comment type="subcellular location">
    <subcellularLocation>
        <location evidence="11">Cytoplasm</location>
    </subcellularLocation>
</comment>
<dbReference type="InterPro" id="IPR031322">
    <property type="entry name" value="Shikimate/glucono_kinase"/>
</dbReference>
<evidence type="ECO:0000256" key="10">
    <source>
        <dbReference type="ARBA" id="ARBA00048567"/>
    </source>
</evidence>
<comment type="catalytic activity">
    <reaction evidence="10 11">
        <text>shikimate + ATP = 3-phosphoshikimate + ADP + H(+)</text>
        <dbReference type="Rhea" id="RHEA:13121"/>
        <dbReference type="ChEBI" id="CHEBI:15378"/>
        <dbReference type="ChEBI" id="CHEBI:30616"/>
        <dbReference type="ChEBI" id="CHEBI:36208"/>
        <dbReference type="ChEBI" id="CHEBI:145989"/>
        <dbReference type="ChEBI" id="CHEBI:456216"/>
        <dbReference type="EC" id="2.7.1.71"/>
    </reaction>
</comment>
<dbReference type="CDD" id="cd00464">
    <property type="entry name" value="SK"/>
    <property type="match status" value="1"/>
</dbReference>
<dbReference type="SUPFAM" id="SSF52540">
    <property type="entry name" value="P-loop containing nucleoside triphosphate hydrolases"/>
    <property type="match status" value="1"/>
</dbReference>
<dbReference type="Proteomes" id="UP000236395">
    <property type="component" value="Unassembled WGS sequence"/>
</dbReference>
<keyword evidence="11" id="KW-0460">Magnesium</keyword>
<evidence type="ECO:0000256" key="8">
    <source>
        <dbReference type="ARBA" id="ARBA00022840"/>
    </source>
</evidence>
<dbReference type="UniPathway" id="UPA00053">
    <property type="reaction ID" value="UER00088"/>
</dbReference>
<proteinExistence type="inferred from homology"/>
<gene>
    <name evidence="11" type="primary">aroK</name>
    <name evidence="13" type="ORF">CD116_08275</name>
    <name evidence="12" type="ORF">ILQ21_01720</name>
</gene>
<evidence type="ECO:0000313" key="13">
    <source>
        <dbReference type="EMBL" id="PNZ49160.1"/>
    </source>
</evidence>
<dbReference type="PANTHER" id="PTHR21087:SF16">
    <property type="entry name" value="SHIKIMATE KINASE 1, CHLOROPLASTIC"/>
    <property type="match status" value="1"/>
</dbReference>
<comment type="caution">
    <text evidence="11">Lacks conserved residue(s) required for the propagation of feature annotation.</text>
</comment>
<comment type="similarity">
    <text evidence="2 11">Belongs to the shikimate kinase family.</text>
</comment>
<dbReference type="GO" id="GO:0004765">
    <property type="term" value="F:shikimate kinase activity"/>
    <property type="evidence" value="ECO:0007669"/>
    <property type="project" value="UniProtKB-UniRule"/>
</dbReference>
<evidence type="ECO:0000256" key="6">
    <source>
        <dbReference type="ARBA" id="ARBA00022741"/>
    </source>
</evidence>
<feature type="binding site" evidence="11">
    <location>
        <position position="19"/>
    </location>
    <ligand>
        <name>Mg(2+)</name>
        <dbReference type="ChEBI" id="CHEBI:18420"/>
    </ligand>
</feature>
<keyword evidence="15" id="KW-1185">Reference proteome</keyword>
<dbReference type="GO" id="GO:0009423">
    <property type="term" value="P:chorismate biosynthetic process"/>
    <property type="evidence" value="ECO:0007669"/>
    <property type="project" value="UniProtKB-UniRule"/>
</dbReference>
<keyword evidence="9 11" id="KW-0057">Aromatic amino acid biosynthesis</keyword>
<keyword evidence="4 11" id="KW-0028">Amino-acid biosynthesis</keyword>
<evidence type="ECO:0000313" key="15">
    <source>
        <dbReference type="Proteomes" id="UP000596960"/>
    </source>
</evidence>